<comment type="subcellular location">
    <subcellularLocation>
        <location evidence="1 7">Cell membrane</location>
        <topology evidence="1 7">Multi-pass membrane protein</topology>
    </subcellularLocation>
</comment>
<feature type="transmembrane region" description="Helical" evidence="7">
    <location>
        <begin position="232"/>
        <end position="251"/>
    </location>
</feature>
<sequence length="266" mass="27182">MRLAAALVLAVVVAAALAALVWTPYPVDGFDMAHRFAMPALTHPLGTDHYGRDILSMLMAGARTSLGVGAGAILIGVGIGAPLGLAAASSGRLGNSVLMLGGDIVFAFPALIVAAILTTFYGPSALNALIAIGIFNIPVFMRLTASSARRVLALDFVDAARLAGKGRARIAVEHVAPLVAPLVMTQAATQFAIAILAEASLSYVGLGAQPPTVSWGRMLAEAQTLIALAPQLAVWPGLAIVVTVLAATTLGEAFNRRLDPRFAGGA</sequence>
<dbReference type="PANTHER" id="PTHR43386:SF25">
    <property type="entry name" value="PEPTIDE ABC TRANSPORTER PERMEASE PROTEIN"/>
    <property type="match status" value="1"/>
</dbReference>
<reference evidence="9 10" key="1">
    <citation type="submission" date="2018-05" db="EMBL/GenBank/DDBJ databases">
        <title>Acuticoccus sediminis sp. nov., isolated from deep-sea sediment of Indian Ocean.</title>
        <authorList>
            <person name="Liu X."/>
            <person name="Lai Q."/>
            <person name="Du Y."/>
            <person name="Sun F."/>
            <person name="Zhang X."/>
            <person name="Wang S."/>
            <person name="Shao Z."/>
        </authorList>
    </citation>
    <scope>NUCLEOTIDE SEQUENCE [LARGE SCALE GENOMIC DNA]</scope>
    <source>
        <strain evidence="9 10">PTG4-2</strain>
    </source>
</reference>
<dbReference type="Pfam" id="PF00528">
    <property type="entry name" value="BPD_transp_1"/>
    <property type="match status" value="1"/>
</dbReference>
<keyword evidence="2 7" id="KW-0813">Transport</keyword>
<evidence type="ECO:0000256" key="7">
    <source>
        <dbReference type="RuleBase" id="RU363032"/>
    </source>
</evidence>
<evidence type="ECO:0000256" key="6">
    <source>
        <dbReference type="ARBA" id="ARBA00023136"/>
    </source>
</evidence>
<name>A0A8B2NVX0_9HYPH</name>
<feature type="transmembrane region" description="Helical" evidence="7">
    <location>
        <begin position="175"/>
        <end position="197"/>
    </location>
</feature>
<proteinExistence type="inferred from homology"/>
<gene>
    <name evidence="9" type="ORF">DLJ53_00170</name>
</gene>
<evidence type="ECO:0000256" key="5">
    <source>
        <dbReference type="ARBA" id="ARBA00022989"/>
    </source>
</evidence>
<comment type="caution">
    <text evidence="9">The sequence shown here is derived from an EMBL/GenBank/DDBJ whole genome shotgun (WGS) entry which is preliminary data.</text>
</comment>
<accession>A0A8B2NVX0</accession>
<evidence type="ECO:0000313" key="9">
    <source>
        <dbReference type="EMBL" id="RAI02991.1"/>
    </source>
</evidence>
<dbReference type="SUPFAM" id="SSF161098">
    <property type="entry name" value="MetI-like"/>
    <property type="match status" value="1"/>
</dbReference>
<evidence type="ECO:0000313" key="10">
    <source>
        <dbReference type="Proteomes" id="UP000249590"/>
    </source>
</evidence>
<feature type="transmembrane region" description="Helical" evidence="7">
    <location>
        <begin position="126"/>
        <end position="145"/>
    </location>
</feature>
<dbReference type="GO" id="GO:0005886">
    <property type="term" value="C:plasma membrane"/>
    <property type="evidence" value="ECO:0007669"/>
    <property type="project" value="UniProtKB-SubCell"/>
</dbReference>
<dbReference type="RefSeq" id="WP_111341177.1">
    <property type="nucleotide sequence ID" value="NZ_QHHQ01000001.1"/>
</dbReference>
<keyword evidence="4 7" id="KW-0812">Transmembrane</keyword>
<comment type="similarity">
    <text evidence="7">Belongs to the binding-protein-dependent transport system permease family.</text>
</comment>
<evidence type="ECO:0000256" key="1">
    <source>
        <dbReference type="ARBA" id="ARBA00004651"/>
    </source>
</evidence>
<organism evidence="9 10">
    <name type="scientific">Acuticoccus sediminis</name>
    <dbReference type="NCBI Taxonomy" id="2184697"/>
    <lineage>
        <taxon>Bacteria</taxon>
        <taxon>Pseudomonadati</taxon>
        <taxon>Pseudomonadota</taxon>
        <taxon>Alphaproteobacteria</taxon>
        <taxon>Hyphomicrobiales</taxon>
        <taxon>Amorphaceae</taxon>
        <taxon>Acuticoccus</taxon>
    </lineage>
</organism>
<keyword evidence="3" id="KW-1003">Cell membrane</keyword>
<keyword evidence="6 7" id="KW-0472">Membrane</keyword>
<dbReference type="OrthoDB" id="9766870at2"/>
<feature type="transmembrane region" description="Helical" evidence="7">
    <location>
        <begin position="97"/>
        <end position="120"/>
    </location>
</feature>
<dbReference type="CDD" id="cd06261">
    <property type="entry name" value="TM_PBP2"/>
    <property type="match status" value="1"/>
</dbReference>
<dbReference type="Gene3D" id="1.10.3720.10">
    <property type="entry name" value="MetI-like"/>
    <property type="match status" value="1"/>
</dbReference>
<dbReference type="AlphaFoldDB" id="A0A8B2NVX0"/>
<feature type="transmembrane region" description="Helical" evidence="7">
    <location>
        <begin position="66"/>
        <end position="85"/>
    </location>
</feature>
<feature type="domain" description="ABC transmembrane type-1" evidence="8">
    <location>
        <begin position="62"/>
        <end position="251"/>
    </location>
</feature>
<keyword evidence="5 7" id="KW-1133">Transmembrane helix</keyword>
<evidence type="ECO:0000256" key="2">
    <source>
        <dbReference type="ARBA" id="ARBA00022448"/>
    </source>
</evidence>
<dbReference type="EMBL" id="QHHQ01000001">
    <property type="protein sequence ID" value="RAI02991.1"/>
    <property type="molecule type" value="Genomic_DNA"/>
</dbReference>
<evidence type="ECO:0000256" key="3">
    <source>
        <dbReference type="ARBA" id="ARBA00022475"/>
    </source>
</evidence>
<dbReference type="InterPro" id="IPR035906">
    <property type="entry name" value="MetI-like_sf"/>
</dbReference>
<evidence type="ECO:0000259" key="8">
    <source>
        <dbReference type="PROSITE" id="PS50928"/>
    </source>
</evidence>
<dbReference type="InterPro" id="IPR000515">
    <property type="entry name" value="MetI-like"/>
</dbReference>
<dbReference type="PANTHER" id="PTHR43386">
    <property type="entry name" value="OLIGOPEPTIDE TRANSPORT SYSTEM PERMEASE PROTEIN APPC"/>
    <property type="match status" value="1"/>
</dbReference>
<dbReference type="GO" id="GO:0055085">
    <property type="term" value="P:transmembrane transport"/>
    <property type="evidence" value="ECO:0007669"/>
    <property type="project" value="InterPro"/>
</dbReference>
<dbReference type="Proteomes" id="UP000249590">
    <property type="component" value="Unassembled WGS sequence"/>
</dbReference>
<keyword evidence="10" id="KW-1185">Reference proteome</keyword>
<protein>
    <submittedName>
        <fullName evidence="9">Peptide ABC transporter permease</fullName>
    </submittedName>
</protein>
<evidence type="ECO:0000256" key="4">
    <source>
        <dbReference type="ARBA" id="ARBA00022692"/>
    </source>
</evidence>
<dbReference type="InterPro" id="IPR050366">
    <property type="entry name" value="BP-dependent_transpt_permease"/>
</dbReference>
<dbReference type="PROSITE" id="PS50928">
    <property type="entry name" value="ABC_TM1"/>
    <property type="match status" value="1"/>
</dbReference>